<reference evidence="7" key="1">
    <citation type="journal article" date="2014" name="Int. J. Syst. Evol. Microbiol.">
        <title>Complete genome sequence of Corynebacterium casei LMG S-19264T (=DSM 44701T), isolated from a smear-ripened cheese.</title>
        <authorList>
            <consortium name="US DOE Joint Genome Institute (JGI-PGF)"/>
            <person name="Walter F."/>
            <person name="Albersmeier A."/>
            <person name="Kalinowski J."/>
            <person name="Ruckert C."/>
        </authorList>
    </citation>
    <scope>NUCLEOTIDE SEQUENCE</scope>
    <source>
        <strain evidence="7">JCM 4125</strain>
    </source>
</reference>
<evidence type="ECO:0000256" key="5">
    <source>
        <dbReference type="ARBA" id="ARBA00023002"/>
    </source>
</evidence>
<evidence type="ECO:0000259" key="6">
    <source>
        <dbReference type="PROSITE" id="PS51387"/>
    </source>
</evidence>
<keyword evidence="8" id="KW-1185">Reference proteome</keyword>
<evidence type="ECO:0000256" key="4">
    <source>
        <dbReference type="ARBA" id="ARBA00022827"/>
    </source>
</evidence>
<dbReference type="PROSITE" id="PS00862">
    <property type="entry name" value="OX2_COVAL_FAD"/>
    <property type="match status" value="1"/>
</dbReference>
<gene>
    <name evidence="7" type="ORF">GCM10010226_87860</name>
</gene>
<dbReference type="InterPro" id="IPR006094">
    <property type="entry name" value="Oxid_FAD_bind_N"/>
</dbReference>
<proteinExistence type="inferred from homology"/>
<dbReference type="EMBL" id="BMSA01000052">
    <property type="protein sequence ID" value="GGT96742.1"/>
    <property type="molecule type" value="Genomic_DNA"/>
</dbReference>
<reference evidence="7" key="2">
    <citation type="submission" date="2020-09" db="EMBL/GenBank/DDBJ databases">
        <authorList>
            <person name="Sun Q."/>
            <person name="Ohkuma M."/>
        </authorList>
    </citation>
    <scope>NUCLEOTIDE SEQUENCE</scope>
    <source>
        <strain evidence="7">JCM 4125</strain>
    </source>
</reference>
<protein>
    <submittedName>
        <fullName evidence="7">FAD-binding protein</fullName>
    </submittedName>
</protein>
<dbReference type="Pfam" id="PF01565">
    <property type="entry name" value="FAD_binding_4"/>
    <property type="match status" value="1"/>
</dbReference>
<dbReference type="SUPFAM" id="SSF56176">
    <property type="entry name" value="FAD-binding/transporter-associated domain-like"/>
    <property type="match status" value="1"/>
</dbReference>
<accession>A0A918HR86</accession>
<dbReference type="Pfam" id="PF08031">
    <property type="entry name" value="BBE"/>
    <property type="match status" value="1"/>
</dbReference>
<keyword evidence="3" id="KW-0285">Flavoprotein</keyword>
<dbReference type="GO" id="GO:0016491">
    <property type="term" value="F:oxidoreductase activity"/>
    <property type="evidence" value="ECO:0007669"/>
    <property type="project" value="UniProtKB-KW"/>
</dbReference>
<dbReference type="PANTHER" id="PTHR42973">
    <property type="entry name" value="BINDING OXIDOREDUCTASE, PUTATIVE (AFU_ORTHOLOGUE AFUA_1G17690)-RELATED"/>
    <property type="match status" value="1"/>
</dbReference>
<dbReference type="GO" id="GO:0071949">
    <property type="term" value="F:FAD binding"/>
    <property type="evidence" value="ECO:0007669"/>
    <property type="project" value="InterPro"/>
</dbReference>
<dbReference type="InterPro" id="IPR036318">
    <property type="entry name" value="FAD-bd_PCMH-like_sf"/>
</dbReference>
<dbReference type="InterPro" id="IPR016166">
    <property type="entry name" value="FAD-bd_PCMH"/>
</dbReference>
<evidence type="ECO:0000256" key="1">
    <source>
        <dbReference type="ARBA" id="ARBA00001974"/>
    </source>
</evidence>
<dbReference type="RefSeq" id="WP_189718222.1">
    <property type="nucleotide sequence ID" value="NZ_BMSA01000052.1"/>
</dbReference>
<dbReference type="InterPro" id="IPR050416">
    <property type="entry name" value="FAD-linked_Oxidoreductase"/>
</dbReference>
<name>A0A918HR86_9ACTN</name>
<feature type="domain" description="FAD-binding PCMH-type" evidence="6">
    <location>
        <begin position="21"/>
        <end position="192"/>
    </location>
</feature>
<dbReference type="Gene3D" id="3.30.465.10">
    <property type="match status" value="1"/>
</dbReference>
<comment type="cofactor">
    <cofactor evidence="1">
        <name>FAD</name>
        <dbReference type="ChEBI" id="CHEBI:57692"/>
    </cofactor>
</comment>
<dbReference type="Proteomes" id="UP000646776">
    <property type="component" value="Unassembled WGS sequence"/>
</dbReference>
<evidence type="ECO:0000256" key="2">
    <source>
        <dbReference type="ARBA" id="ARBA00005466"/>
    </source>
</evidence>
<dbReference type="InterPro" id="IPR012951">
    <property type="entry name" value="BBE"/>
</dbReference>
<dbReference type="PROSITE" id="PS51387">
    <property type="entry name" value="FAD_PCMH"/>
    <property type="match status" value="1"/>
</dbReference>
<evidence type="ECO:0000313" key="8">
    <source>
        <dbReference type="Proteomes" id="UP000646776"/>
    </source>
</evidence>
<evidence type="ECO:0000313" key="7">
    <source>
        <dbReference type="EMBL" id="GGT96742.1"/>
    </source>
</evidence>
<dbReference type="Gene3D" id="3.40.462.20">
    <property type="match status" value="1"/>
</dbReference>
<dbReference type="AlphaFoldDB" id="A0A918HR86"/>
<comment type="caution">
    <text evidence="7">The sequence shown here is derived from an EMBL/GenBank/DDBJ whole genome shotgun (WGS) entry which is preliminary data.</text>
</comment>
<keyword evidence="4" id="KW-0274">FAD</keyword>
<dbReference type="InterPro" id="IPR006093">
    <property type="entry name" value="Oxy_OxRdtase_FAD_BS"/>
</dbReference>
<comment type="similarity">
    <text evidence="2">Belongs to the oxygen-dependent FAD-linked oxidoreductase family.</text>
</comment>
<dbReference type="Gene3D" id="3.30.43.10">
    <property type="entry name" value="Uridine Diphospho-n-acetylenolpyruvylglucosamine Reductase, domain 2"/>
    <property type="match status" value="1"/>
</dbReference>
<organism evidence="7 8">
    <name type="scientific">Streptomyces phaeofaciens</name>
    <dbReference type="NCBI Taxonomy" id="68254"/>
    <lineage>
        <taxon>Bacteria</taxon>
        <taxon>Bacillati</taxon>
        <taxon>Actinomycetota</taxon>
        <taxon>Actinomycetes</taxon>
        <taxon>Kitasatosporales</taxon>
        <taxon>Streptomycetaceae</taxon>
        <taxon>Streptomyces</taxon>
    </lineage>
</organism>
<sequence>MLDIIRPGDPRYADVQHVYTTTGAPAAVLQPRTTDEVVQALGFARDTGGPLSLRSGGHGISSVSTNERGTVIDLSRLSTIERVRPDARLVRVGPGARWGEVAATLHPWGLAISSGDSGDVGVGGLATTGGIGLMGRAHGLTIDHITAAEMVTADGRVLHLDAQREPDLFWAVRGGGANMGIVTSLEFRADPVPVVARATLQYRIERLAPFLQAWGETVEAAPRKISAFLYLMGGGFALATVVYAGDDPAAAEAALTPFLQVAPTVGHQAQVVPYAAVVAATHAPHRGQQSGRTHTGLAVHLDQDLSERLESLDLAGFGQLLQIRSVGGAINDVPADATAYAHRHQNFSITAVAPSSSRAFDEAWAAVHPSLDGLYLSFESEFTPQRLTEAFPGATLQRLRDIKKQVDPDNVFRQNFPVVGFPDVTHRP</sequence>
<keyword evidence="5" id="KW-0560">Oxidoreductase</keyword>
<dbReference type="InterPro" id="IPR016167">
    <property type="entry name" value="FAD-bd_PCMH_sub1"/>
</dbReference>
<dbReference type="PANTHER" id="PTHR42973:SF39">
    <property type="entry name" value="FAD-BINDING PCMH-TYPE DOMAIN-CONTAINING PROTEIN"/>
    <property type="match status" value="1"/>
</dbReference>
<dbReference type="InterPro" id="IPR016169">
    <property type="entry name" value="FAD-bd_PCMH_sub2"/>
</dbReference>
<evidence type="ECO:0000256" key="3">
    <source>
        <dbReference type="ARBA" id="ARBA00022630"/>
    </source>
</evidence>